<feature type="transmembrane region" description="Helical" evidence="7">
    <location>
        <begin position="81"/>
        <end position="101"/>
    </location>
</feature>
<evidence type="ECO:0000256" key="1">
    <source>
        <dbReference type="ARBA" id="ARBA00004651"/>
    </source>
</evidence>
<dbReference type="GO" id="GO:0005886">
    <property type="term" value="C:plasma membrane"/>
    <property type="evidence" value="ECO:0007669"/>
    <property type="project" value="UniProtKB-SubCell"/>
</dbReference>
<dbReference type="Proteomes" id="UP000053557">
    <property type="component" value="Unassembled WGS sequence"/>
</dbReference>
<dbReference type="PANTHER" id="PTHR30193">
    <property type="entry name" value="ABC TRANSPORTER PERMEASE PROTEIN"/>
    <property type="match status" value="1"/>
</dbReference>
<dbReference type="SUPFAM" id="SSF161098">
    <property type="entry name" value="MetI-like"/>
    <property type="match status" value="1"/>
</dbReference>
<comment type="subcellular location">
    <subcellularLocation>
        <location evidence="1 7">Cell membrane</location>
        <topology evidence="1 7">Multi-pass membrane protein</topology>
    </subcellularLocation>
</comment>
<reference evidence="9 10" key="1">
    <citation type="submission" date="2015-12" db="EMBL/GenBank/DDBJ databases">
        <title>Draft genome sequence of Acidibacillus ferrooxidans ITV001, isolated from a chalcopyrite acid mine drainage site in Brazil.</title>
        <authorList>
            <person name="Dall'Agnol H."/>
            <person name="Nancucheo I."/>
            <person name="Johnson B."/>
            <person name="Oliveira R."/>
            <person name="Leite L."/>
            <person name="Pylro V."/>
            <person name="Nunes G.L."/>
            <person name="Tzotzos G."/>
            <person name="Fernandes G.R."/>
            <person name="Dutra J."/>
            <person name="Orellana S.C."/>
            <person name="Oliveira G."/>
        </authorList>
    </citation>
    <scope>NUCLEOTIDE SEQUENCE [LARGE SCALE GENOMIC DNA]</scope>
    <source>
        <strain evidence="10">ITV01</strain>
    </source>
</reference>
<dbReference type="InterPro" id="IPR035906">
    <property type="entry name" value="MetI-like_sf"/>
</dbReference>
<evidence type="ECO:0000256" key="5">
    <source>
        <dbReference type="ARBA" id="ARBA00022989"/>
    </source>
</evidence>
<evidence type="ECO:0000256" key="2">
    <source>
        <dbReference type="ARBA" id="ARBA00022448"/>
    </source>
</evidence>
<dbReference type="GO" id="GO:0055085">
    <property type="term" value="P:transmembrane transport"/>
    <property type="evidence" value="ECO:0007669"/>
    <property type="project" value="InterPro"/>
</dbReference>
<evidence type="ECO:0000256" key="4">
    <source>
        <dbReference type="ARBA" id="ARBA00022692"/>
    </source>
</evidence>
<keyword evidence="2 7" id="KW-0813">Transport</keyword>
<dbReference type="Gene3D" id="1.10.3720.10">
    <property type="entry name" value="MetI-like"/>
    <property type="match status" value="1"/>
</dbReference>
<dbReference type="Pfam" id="PF00528">
    <property type="entry name" value="BPD_transp_1"/>
    <property type="match status" value="1"/>
</dbReference>
<evidence type="ECO:0000313" key="9">
    <source>
        <dbReference type="EMBL" id="KUO96028.1"/>
    </source>
</evidence>
<dbReference type="PROSITE" id="PS50928">
    <property type="entry name" value="ABC_TM1"/>
    <property type="match status" value="1"/>
</dbReference>
<dbReference type="OrthoDB" id="59172at2"/>
<keyword evidence="10" id="KW-1185">Reference proteome</keyword>
<comment type="caution">
    <text evidence="9">The sequence shown here is derived from an EMBL/GenBank/DDBJ whole genome shotgun (WGS) entry which is preliminary data.</text>
</comment>
<dbReference type="InterPro" id="IPR000515">
    <property type="entry name" value="MetI-like"/>
</dbReference>
<feature type="transmembrane region" description="Helical" evidence="7">
    <location>
        <begin position="213"/>
        <end position="233"/>
    </location>
</feature>
<dbReference type="InterPro" id="IPR051393">
    <property type="entry name" value="ABC_transporter_permease"/>
</dbReference>
<keyword evidence="6 7" id="KW-0472">Membrane</keyword>
<name>A0A101XR67_9BACL</name>
<proteinExistence type="inferred from homology"/>
<feature type="transmembrane region" description="Helical" evidence="7">
    <location>
        <begin position="160"/>
        <end position="181"/>
    </location>
</feature>
<evidence type="ECO:0000256" key="6">
    <source>
        <dbReference type="ARBA" id="ARBA00023136"/>
    </source>
</evidence>
<keyword evidence="5 7" id="KW-1133">Transmembrane helix</keyword>
<feature type="transmembrane region" description="Helical" evidence="7">
    <location>
        <begin position="113"/>
        <end position="134"/>
    </location>
</feature>
<feature type="transmembrane region" description="Helical" evidence="7">
    <location>
        <begin position="20"/>
        <end position="41"/>
    </location>
</feature>
<comment type="similarity">
    <text evidence="7">Belongs to the binding-protein-dependent transport system permease family.</text>
</comment>
<dbReference type="EMBL" id="LPVJ01000030">
    <property type="protein sequence ID" value="KUO96028.1"/>
    <property type="molecule type" value="Genomic_DNA"/>
</dbReference>
<evidence type="ECO:0000256" key="3">
    <source>
        <dbReference type="ARBA" id="ARBA00022475"/>
    </source>
</evidence>
<feature type="domain" description="ABC transmembrane type-1" evidence="8">
    <location>
        <begin position="76"/>
        <end position="288"/>
    </location>
</feature>
<protein>
    <submittedName>
        <fullName evidence="9">Sugar ABC transporter permease</fullName>
    </submittedName>
</protein>
<evidence type="ECO:0000313" key="10">
    <source>
        <dbReference type="Proteomes" id="UP000053557"/>
    </source>
</evidence>
<feature type="transmembrane region" description="Helical" evidence="7">
    <location>
        <begin position="269"/>
        <end position="292"/>
    </location>
</feature>
<gene>
    <name evidence="9" type="ORF">ATW55_02375</name>
</gene>
<accession>A0A101XR67</accession>
<dbReference type="PANTHER" id="PTHR30193:SF37">
    <property type="entry name" value="INNER MEMBRANE ABC TRANSPORTER PERMEASE PROTEIN YCJO"/>
    <property type="match status" value="1"/>
</dbReference>
<keyword evidence="4 7" id="KW-0812">Transmembrane</keyword>
<dbReference type="CDD" id="cd06261">
    <property type="entry name" value="TM_PBP2"/>
    <property type="match status" value="1"/>
</dbReference>
<keyword evidence="3" id="KW-1003">Cell membrane</keyword>
<organism evidence="9 10">
    <name type="scientific">Ferroacidibacillus organovorans</name>
    <dbReference type="NCBI Taxonomy" id="1765683"/>
    <lineage>
        <taxon>Bacteria</taxon>
        <taxon>Bacillati</taxon>
        <taxon>Bacillota</taxon>
        <taxon>Bacilli</taxon>
        <taxon>Bacillales</taxon>
        <taxon>Alicyclobacillaceae</taxon>
        <taxon>Ferroacidibacillus</taxon>
    </lineage>
</organism>
<sequence>MKRRRITRSAVDQALAGYLFVLPALASLVIFLLGPIIYSFYISFQHFNYLDPQAATWAGFDNYLHLFVDPVFLQALWNTSLYTLVVVPVQTAIALFLALIVERIRGKSFFRVAYYLPSVTSSVAVSVMFVFIFGQTGLLNNFLSIFGIQGPNWLNNPSTALLAVMMIGVWTTVGQFMIIYLSGLQSIPEDVYEAASIDGAGGVSMLRYITVPLLRRTTFLIVVMGMIGTFQLFDTVDVISNGQGGPIGSTMTVVLDIFNKAFRDMAMGYASAMSFFLFVVILILTLIQNFVLGRENQ</sequence>
<evidence type="ECO:0000256" key="7">
    <source>
        <dbReference type="RuleBase" id="RU363032"/>
    </source>
</evidence>
<evidence type="ECO:0000259" key="8">
    <source>
        <dbReference type="PROSITE" id="PS50928"/>
    </source>
</evidence>
<dbReference type="AlphaFoldDB" id="A0A101XR67"/>